<feature type="domain" description="Major facilitator superfamily (MFS) profile" evidence="9">
    <location>
        <begin position="1"/>
        <end position="424"/>
    </location>
</feature>
<comment type="subcellular location">
    <subcellularLocation>
        <location evidence="1">Membrane</location>
        <topology evidence="1">Multi-pass membrane protein</topology>
    </subcellularLocation>
</comment>
<evidence type="ECO:0000313" key="11">
    <source>
        <dbReference type="Proteomes" id="UP001174934"/>
    </source>
</evidence>
<keyword evidence="3 8" id="KW-0812">Transmembrane</keyword>
<dbReference type="PANTHER" id="PTHR23501">
    <property type="entry name" value="MAJOR FACILITATOR SUPERFAMILY"/>
    <property type="match status" value="1"/>
</dbReference>
<dbReference type="AlphaFoldDB" id="A0AA39X9P0"/>
<dbReference type="InterPro" id="IPR005829">
    <property type="entry name" value="Sugar_transporter_CS"/>
</dbReference>
<dbReference type="InterPro" id="IPR011701">
    <property type="entry name" value="MFS"/>
</dbReference>
<evidence type="ECO:0000256" key="5">
    <source>
        <dbReference type="ARBA" id="ARBA00023136"/>
    </source>
</evidence>
<feature type="transmembrane region" description="Helical" evidence="8">
    <location>
        <begin position="60"/>
        <end position="85"/>
    </location>
</feature>
<feature type="transmembrane region" description="Helical" evidence="8">
    <location>
        <begin position="312"/>
        <end position="331"/>
    </location>
</feature>
<dbReference type="Gene3D" id="1.20.1250.20">
    <property type="entry name" value="MFS general substrate transporter like domains"/>
    <property type="match status" value="1"/>
</dbReference>
<feature type="compositionally biased region" description="Basic and acidic residues" evidence="7">
    <location>
        <begin position="491"/>
        <end position="508"/>
    </location>
</feature>
<evidence type="ECO:0000256" key="1">
    <source>
        <dbReference type="ARBA" id="ARBA00004141"/>
    </source>
</evidence>
<feature type="transmembrane region" description="Helical" evidence="8">
    <location>
        <begin position="189"/>
        <end position="209"/>
    </location>
</feature>
<feature type="transmembrane region" description="Helical" evidence="8">
    <location>
        <begin position="337"/>
        <end position="355"/>
    </location>
</feature>
<feature type="transmembrane region" description="Helical" evidence="8">
    <location>
        <begin position="283"/>
        <end position="305"/>
    </location>
</feature>
<sequence>MLWLAALENSILTTAAPALLTEIPLGDNWIWLTNAFFLASAAFQPLLGQLADLFGRRWTTISVIIIFMLGSGICGGAVNGAMLIAGRAVQGVGSGGILMAYDTVVSDLVPLRYRGNYIAIILLIYSIGTTAGALVGGVIVDHASWRWVFYINLPIGGLALAIIFAFLHVGQRGDMAGLSPLARLRRIDYVGNGILIGSSVSMLIALTYAGTRYPWQSWQTLQISKVQTDRPHRPRHAPRLFATRTSVIIAINTFLFTAILYWAIFFLPVFFQAVQLASPTTAGVNVIPVSLLGIPAAAFAAFAVSRWGKYKAIHLLGFTLFTISLGVFSLLDEDSPKGMWIGFMFIGPVGGGLLLNTQLPAFQAPVPESDQAAATGCWNFIRTLGGVWGVAIPAAIFANRVDVLVAEGAVSNPLAAGLMKGGGAYQYASSAFIKAFENLADQAEIRAVYRQALQRTFLVGVAFGGVAWCLCWFEKDLVLRTELVTEYGLKEKEKEKGGGSGTDLERDGSGGGGGGGGGRIVEENGSSLPSVR</sequence>
<keyword evidence="11" id="KW-1185">Reference proteome</keyword>
<organism evidence="10 11">
    <name type="scientific">Bombardia bombarda</name>
    <dbReference type="NCBI Taxonomy" id="252184"/>
    <lineage>
        <taxon>Eukaryota</taxon>
        <taxon>Fungi</taxon>
        <taxon>Dikarya</taxon>
        <taxon>Ascomycota</taxon>
        <taxon>Pezizomycotina</taxon>
        <taxon>Sordariomycetes</taxon>
        <taxon>Sordariomycetidae</taxon>
        <taxon>Sordariales</taxon>
        <taxon>Lasiosphaeriaceae</taxon>
        <taxon>Bombardia</taxon>
    </lineage>
</organism>
<comment type="caution">
    <text evidence="10">The sequence shown here is derived from an EMBL/GenBank/DDBJ whole genome shotgun (WGS) entry which is preliminary data.</text>
</comment>
<evidence type="ECO:0000259" key="9">
    <source>
        <dbReference type="PROSITE" id="PS50850"/>
    </source>
</evidence>
<keyword evidence="5 8" id="KW-0472">Membrane</keyword>
<proteinExistence type="predicted"/>
<feature type="transmembrane region" description="Helical" evidence="8">
    <location>
        <begin position="117"/>
        <end position="140"/>
    </location>
</feature>
<dbReference type="Proteomes" id="UP001174934">
    <property type="component" value="Unassembled WGS sequence"/>
</dbReference>
<feature type="region of interest" description="Disordered" evidence="7">
    <location>
        <begin position="491"/>
        <end position="532"/>
    </location>
</feature>
<reference evidence="10" key="1">
    <citation type="submission" date="2023-06" db="EMBL/GenBank/DDBJ databases">
        <title>Genome-scale phylogeny and comparative genomics of the fungal order Sordariales.</title>
        <authorList>
            <consortium name="Lawrence Berkeley National Laboratory"/>
            <person name="Hensen N."/>
            <person name="Bonometti L."/>
            <person name="Westerberg I."/>
            <person name="Brannstrom I.O."/>
            <person name="Guillou S."/>
            <person name="Cros-Aarteil S."/>
            <person name="Calhoun S."/>
            <person name="Haridas S."/>
            <person name="Kuo A."/>
            <person name="Mondo S."/>
            <person name="Pangilinan J."/>
            <person name="Riley R."/>
            <person name="LaButti K."/>
            <person name="Andreopoulos B."/>
            <person name="Lipzen A."/>
            <person name="Chen C."/>
            <person name="Yanf M."/>
            <person name="Daum C."/>
            <person name="Ng V."/>
            <person name="Clum A."/>
            <person name="Steindorff A."/>
            <person name="Ohm R."/>
            <person name="Martin F."/>
            <person name="Silar P."/>
            <person name="Natvig D."/>
            <person name="Lalanne C."/>
            <person name="Gautier V."/>
            <person name="Ament-velasquez S.L."/>
            <person name="Kruys A."/>
            <person name="Hutchinson M.I."/>
            <person name="Powell A.J."/>
            <person name="Barry K."/>
            <person name="Miller A.N."/>
            <person name="Grigoriev I.V."/>
            <person name="Debuchy R."/>
            <person name="Gladieux P."/>
            <person name="Thoren M.H."/>
            <person name="Johannesson H."/>
        </authorList>
    </citation>
    <scope>NUCLEOTIDE SEQUENCE</scope>
    <source>
        <strain evidence="10">SMH3391-2</strain>
    </source>
</reference>
<dbReference type="GO" id="GO:0005886">
    <property type="term" value="C:plasma membrane"/>
    <property type="evidence" value="ECO:0007669"/>
    <property type="project" value="TreeGrafter"/>
</dbReference>
<keyword evidence="2" id="KW-0813">Transport</keyword>
<dbReference type="CDD" id="cd17502">
    <property type="entry name" value="MFS_Azr1_MDR_like"/>
    <property type="match status" value="1"/>
</dbReference>
<dbReference type="InterPro" id="IPR036259">
    <property type="entry name" value="MFS_trans_sf"/>
</dbReference>
<dbReference type="GO" id="GO:0022857">
    <property type="term" value="F:transmembrane transporter activity"/>
    <property type="evidence" value="ECO:0007669"/>
    <property type="project" value="InterPro"/>
</dbReference>
<evidence type="ECO:0000313" key="10">
    <source>
        <dbReference type="EMBL" id="KAK0629904.1"/>
    </source>
</evidence>
<evidence type="ECO:0000256" key="7">
    <source>
        <dbReference type="SAM" id="MobiDB-lite"/>
    </source>
</evidence>
<keyword evidence="4 8" id="KW-1133">Transmembrane helix</keyword>
<evidence type="ECO:0000256" key="6">
    <source>
        <dbReference type="ARBA" id="ARBA00023180"/>
    </source>
</evidence>
<name>A0AA39X9P0_9PEZI</name>
<evidence type="ECO:0000256" key="4">
    <source>
        <dbReference type="ARBA" id="ARBA00022989"/>
    </source>
</evidence>
<accession>A0AA39X9P0</accession>
<dbReference type="EMBL" id="JAULSR010000002">
    <property type="protein sequence ID" value="KAK0629904.1"/>
    <property type="molecule type" value="Genomic_DNA"/>
</dbReference>
<dbReference type="PROSITE" id="PS00216">
    <property type="entry name" value="SUGAR_TRANSPORT_1"/>
    <property type="match status" value="1"/>
</dbReference>
<evidence type="ECO:0000256" key="2">
    <source>
        <dbReference type="ARBA" id="ARBA00022448"/>
    </source>
</evidence>
<feature type="transmembrane region" description="Helical" evidence="8">
    <location>
        <begin position="147"/>
        <end position="169"/>
    </location>
</feature>
<protein>
    <submittedName>
        <fullName evidence="10">Major facilitator superfamily domain-containing protein</fullName>
    </submittedName>
</protein>
<evidence type="ECO:0000256" key="3">
    <source>
        <dbReference type="ARBA" id="ARBA00022692"/>
    </source>
</evidence>
<dbReference type="SUPFAM" id="SSF103473">
    <property type="entry name" value="MFS general substrate transporter"/>
    <property type="match status" value="1"/>
</dbReference>
<evidence type="ECO:0000256" key="8">
    <source>
        <dbReference type="SAM" id="Phobius"/>
    </source>
</evidence>
<keyword evidence="6" id="KW-0325">Glycoprotein</keyword>
<feature type="transmembrane region" description="Helical" evidence="8">
    <location>
        <begin position="247"/>
        <end position="271"/>
    </location>
</feature>
<dbReference type="PROSITE" id="PS50850">
    <property type="entry name" value="MFS"/>
    <property type="match status" value="1"/>
</dbReference>
<gene>
    <name evidence="10" type="ORF">B0T17DRAFT_589560</name>
</gene>
<feature type="compositionally biased region" description="Gly residues" evidence="7">
    <location>
        <begin position="509"/>
        <end position="519"/>
    </location>
</feature>
<feature type="transmembrane region" description="Helical" evidence="8">
    <location>
        <begin position="29"/>
        <end position="48"/>
    </location>
</feature>
<dbReference type="Pfam" id="PF07690">
    <property type="entry name" value="MFS_1"/>
    <property type="match status" value="1"/>
</dbReference>
<dbReference type="InterPro" id="IPR020846">
    <property type="entry name" value="MFS_dom"/>
</dbReference>
<dbReference type="PANTHER" id="PTHR23501:SF187">
    <property type="entry name" value="MAJOR FACILITATOR SUPERFAMILY (MFS) PROFILE DOMAIN-CONTAINING PROTEIN"/>
    <property type="match status" value="1"/>
</dbReference>